<protein>
    <submittedName>
        <fullName evidence="1">Uncharacterized protein</fullName>
    </submittedName>
</protein>
<dbReference type="Proteomes" id="UP000001055">
    <property type="component" value="Unassembled WGS sequence"/>
</dbReference>
<proteinExistence type="predicted"/>
<dbReference type="RefSeq" id="XP_001794144.1">
    <property type="nucleotide sequence ID" value="XM_001794092.1"/>
</dbReference>
<dbReference type="KEGG" id="pno:SNOG_03587"/>
<dbReference type="AlphaFoldDB" id="Q0UXC7"/>
<accession>Q0UXC7</accession>
<reference evidence="2" key="1">
    <citation type="journal article" date="2007" name="Plant Cell">
        <title>Dothideomycete-plant interactions illuminated by genome sequencing and EST analysis of the wheat pathogen Stagonospora nodorum.</title>
        <authorList>
            <person name="Hane J.K."/>
            <person name="Lowe R.G."/>
            <person name="Solomon P.S."/>
            <person name="Tan K.C."/>
            <person name="Schoch C.L."/>
            <person name="Spatafora J.W."/>
            <person name="Crous P.W."/>
            <person name="Kodira C."/>
            <person name="Birren B.W."/>
            <person name="Galagan J.E."/>
            <person name="Torriani S.F."/>
            <person name="McDonald B.A."/>
            <person name="Oliver R.P."/>
        </authorList>
    </citation>
    <scope>NUCLEOTIDE SEQUENCE [LARGE SCALE GENOMIC DNA]</scope>
    <source>
        <strain evidence="2">SN15 / ATCC MYA-4574 / FGSC 10173</strain>
    </source>
</reference>
<evidence type="ECO:0000313" key="2">
    <source>
        <dbReference type="Proteomes" id="UP000001055"/>
    </source>
</evidence>
<evidence type="ECO:0000313" key="1">
    <source>
        <dbReference type="EMBL" id="EAT88792.1"/>
    </source>
</evidence>
<dbReference type="EMBL" id="CH445329">
    <property type="protein sequence ID" value="EAT88792.1"/>
    <property type="molecule type" value="Genomic_DNA"/>
</dbReference>
<sequence>MSWLLALLFNLSHSEQDGPASSSAELVLW</sequence>
<gene>
    <name evidence="1" type="ORF">SNOG_03587</name>
</gene>
<dbReference type="GeneID" id="5971007"/>
<name>Q0UXC7_PHANO</name>
<dbReference type="InParanoid" id="Q0UXC7"/>
<organism evidence="1 2">
    <name type="scientific">Phaeosphaeria nodorum (strain SN15 / ATCC MYA-4574 / FGSC 10173)</name>
    <name type="common">Glume blotch fungus</name>
    <name type="synonym">Parastagonospora nodorum</name>
    <dbReference type="NCBI Taxonomy" id="321614"/>
    <lineage>
        <taxon>Eukaryota</taxon>
        <taxon>Fungi</taxon>
        <taxon>Dikarya</taxon>
        <taxon>Ascomycota</taxon>
        <taxon>Pezizomycotina</taxon>
        <taxon>Dothideomycetes</taxon>
        <taxon>Pleosporomycetidae</taxon>
        <taxon>Pleosporales</taxon>
        <taxon>Pleosporineae</taxon>
        <taxon>Phaeosphaeriaceae</taxon>
        <taxon>Parastagonospora</taxon>
    </lineage>
</organism>